<evidence type="ECO:0000256" key="1">
    <source>
        <dbReference type="ARBA" id="ARBA00023125"/>
    </source>
</evidence>
<evidence type="ECO:0000313" key="3">
    <source>
        <dbReference type="EMBL" id="GAA3117745.1"/>
    </source>
</evidence>
<gene>
    <name evidence="3" type="ORF">GCM10010449_44880</name>
</gene>
<dbReference type="EMBL" id="BAAAUG010000078">
    <property type="protein sequence ID" value="GAA3117745.1"/>
    <property type="molecule type" value="Genomic_DNA"/>
</dbReference>
<dbReference type="Gene3D" id="1.10.1660.10">
    <property type="match status" value="1"/>
</dbReference>
<organism evidence="3 4">
    <name type="scientific">Streptomyces rectiviolaceus</name>
    <dbReference type="NCBI Taxonomy" id="332591"/>
    <lineage>
        <taxon>Bacteria</taxon>
        <taxon>Bacillati</taxon>
        <taxon>Actinomycetota</taxon>
        <taxon>Actinomycetes</taxon>
        <taxon>Kitasatosporales</taxon>
        <taxon>Streptomycetaceae</taxon>
        <taxon>Streptomyces</taxon>
    </lineage>
</organism>
<name>A0ABP6MM88_9ACTN</name>
<dbReference type="InterPro" id="IPR000551">
    <property type="entry name" value="MerR-type_HTH_dom"/>
</dbReference>
<dbReference type="Proteomes" id="UP001501637">
    <property type="component" value="Unassembled WGS sequence"/>
</dbReference>
<accession>A0ABP6MM88</accession>
<keyword evidence="4" id="KW-1185">Reference proteome</keyword>
<dbReference type="PANTHER" id="PTHR30204:SF98">
    <property type="entry name" value="HTH-TYPE TRANSCRIPTIONAL REGULATOR ADHR"/>
    <property type="match status" value="1"/>
</dbReference>
<comment type="caution">
    <text evidence="3">The sequence shown here is derived from an EMBL/GenBank/DDBJ whole genome shotgun (WGS) entry which is preliminary data.</text>
</comment>
<feature type="domain" description="HTH merR-type" evidence="2">
    <location>
        <begin position="40"/>
        <end position="110"/>
    </location>
</feature>
<dbReference type="InterPro" id="IPR009061">
    <property type="entry name" value="DNA-bd_dom_put_sf"/>
</dbReference>
<keyword evidence="1" id="KW-0238">DNA-binding</keyword>
<proteinExistence type="predicted"/>
<sequence length="258" mass="27771">MLLSDSATIYDGGEAWQGRIRWQSGERERERESRQESGQTVRIGELSRRTGVPVPTIKYYVREGLLPPGELSSPNQAQYGEAHERRLRLIRALLDVGGLKVAAIAEVLGAVDDRGRPLHKLLGAAADRLGTAGEADDDAEAAAADTAVEELIARRGWRTHESNPAAADLSRALAAMDRVGHGAFTELLDEYADAAEMIARADLGYVDRRVAVEDLVESVVIGTVLGEAVFNAMRRMAHVDASARLYGVDGAGREGEAG</sequence>
<dbReference type="InterPro" id="IPR047057">
    <property type="entry name" value="MerR_fam"/>
</dbReference>
<evidence type="ECO:0000259" key="2">
    <source>
        <dbReference type="PROSITE" id="PS50937"/>
    </source>
</evidence>
<dbReference type="PANTHER" id="PTHR30204">
    <property type="entry name" value="REDOX-CYCLING DRUG-SENSING TRANSCRIPTIONAL ACTIVATOR SOXR"/>
    <property type="match status" value="1"/>
</dbReference>
<dbReference type="PROSITE" id="PS50937">
    <property type="entry name" value="HTH_MERR_2"/>
    <property type="match status" value="1"/>
</dbReference>
<reference evidence="4" key="1">
    <citation type="journal article" date="2019" name="Int. J. Syst. Evol. Microbiol.">
        <title>The Global Catalogue of Microorganisms (GCM) 10K type strain sequencing project: providing services to taxonomists for standard genome sequencing and annotation.</title>
        <authorList>
            <consortium name="The Broad Institute Genomics Platform"/>
            <consortium name="The Broad Institute Genome Sequencing Center for Infectious Disease"/>
            <person name="Wu L."/>
            <person name="Ma J."/>
        </authorList>
    </citation>
    <scope>NUCLEOTIDE SEQUENCE [LARGE SCALE GENOMIC DNA]</scope>
    <source>
        <strain evidence="4">JCM 9092</strain>
    </source>
</reference>
<dbReference type="PRINTS" id="PR00040">
    <property type="entry name" value="HTHMERR"/>
</dbReference>
<dbReference type="SMART" id="SM00422">
    <property type="entry name" value="HTH_MERR"/>
    <property type="match status" value="1"/>
</dbReference>
<protein>
    <submittedName>
        <fullName evidence="3">MerR family transcriptional regulator</fullName>
    </submittedName>
</protein>
<evidence type="ECO:0000313" key="4">
    <source>
        <dbReference type="Proteomes" id="UP001501637"/>
    </source>
</evidence>
<dbReference type="SUPFAM" id="SSF46955">
    <property type="entry name" value="Putative DNA-binding domain"/>
    <property type="match status" value="1"/>
</dbReference>
<dbReference type="Pfam" id="PF13411">
    <property type="entry name" value="MerR_1"/>
    <property type="match status" value="1"/>
</dbReference>